<accession>A0A401LEA0</accession>
<protein>
    <submittedName>
        <fullName evidence="4">Thiamine phosphate synthase</fullName>
    </submittedName>
</protein>
<dbReference type="Gene3D" id="3.20.20.70">
    <property type="entry name" value="Aldolase class I"/>
    <property type="match status" value="1"/>
</dbReference>
<gene>
    <name evidence="4" type="ORF">KGMB03357_14350</name>
</gene>
<sequence length="201" mass="22007">MIICMSDILCVTNRSLCHEDFLQRIRKIAACQPKGIILREKDFSEEAYKALAENVMQICKQNDVPCILHSFIDAALLLGAEQIHLPLHILRGMEEEKKKQFRSIGASCHSVAEAQEAARLGCTYITAGHVFVTDCKKGLAPRGLAFLQEVVESVAIPVYAIGGIGSENAASVRKTGAAGICVMSGLMQCENVEEQMKKLEK</sequence>
<dbReference type="CDD" id="cd00564">
    <property type="entry name" value="TMP_TenI"/>
    <property type="match status" value="1"/>
</dbReference>
<reference evidence="4 5" key="1">
    <citation type="submission" date="2018-10" db="EMBL/GenBank/DDBJ databases">
        <title>Draft Genome Sequence of Anaerotignum sp. KCTC 15736.</title>
        <authorList>
            <person name="Choi S.H."/>
            <person name="Kim J.S."/>
            <person name="Kang S.W."/>
            <person name="Lee J.S."/>
            <person name="Park S.H."/>
        </authorList>
    </citation>
    <scope>NUCLEOTIDE SEQUENCE [LARGE SCALE GENOMIC DNA]</scope>
    <source>
        <strain evidence="4 5">KCTC 15736</strain>
    </source>
</reference>
<dbReference type="GO" id="GO:0009228">
    <property type="term" value="P:thiamine biosynthetic process"/>
    <property type="evidence" value="ECO:0007669"/>
    <property type="project" value="UniProtKB-KW"/>
</dbReference>
<dbReference type="InterPro" id="IPR036206">
    <property type="entry name" value="ThiamineP_synth_sf"/>
</dbReference>
<dbReference type="AlphaFoldDB" id="A0A401LEA0"/>
<keyword evidence="5" id="KW-1185">Reference proteome</keyword>
<dbReference type="SUPFAM" id="SSF51391">
    <property type="entry name" value="Thiamin phosphate synthase"/>
    <property type="match status" value="1"/>
</dbReference>
<evidence type="ECO:0000313" key="5">
    <source>
        <dbReference type="Proteomes" id="UP000287361"/>
    </source>
</evidence>
<feature type="domain" description="Thiamine phosphate synthase/TenI" evidence="3">
    <location>
        <begin position="9"/>
        <end position="186"/>
    </location>
</feature>
<dbReference type="PANTHER" id="PTHR20857">
    <property type="entry name" value="THIAMINE-PHOSPHATE PYROPHOSPHORYLASE"/>
    <property type="match status" value="1"/>
</dbReference>
<evidence type="ECO:0000259" key="3">
    <source>
        <dbReference type="Pfam" id="PF02581"/>
    </source>
</evidence>
<dbReference type="PANTHER" id="PTHR20857:SF15">
    <property type="entry name" value="THIAMINE-PHOSPHATE SYNTHASE"/>
    <property type="match status" value="1"/>
</dbReference>
<comment type="pathway">
    <text evidence="1">Cofactor biosynthesis; thiamine diphosphate biosynthesis.</text>
</comment>
<dbReference type="InterPro" id="IPR022998">
    <property type="entry name" value="ThiamineP_synth_TenI"/>
</dbReference>
<evidence type="ECO:0000313" key="4">
    <source>
        <dbReference type="EMBL" id="GCB29774.1"/>
    </source>
</evidence>
<comment type="caution">
    <text evidence="4">The sequence shown here is derived from an EMBL/GenBank/DDBJ whole genome shotgun (WGS) entry which is preliminary data.</text>
</comment>
<dbReference type="EMBL" id="BHVZ01000002">
    <property type="protein sequence ID" value="GCB29774.1"/>
    <property type="molecule type" value="Genomic_DNA"/>
</dbReference>
<dbReference type="InterPro" id="IPR013785">
    <property type="entry name" value="Aldolase_TIM"/>
</dbReference>
<dbReference type="Pfam" id="PF02581">
    <property type="entry name" value="TMP-TENI"/>
    <property type="match status" value="1"/>
</dbReference>
<proteinExistence type="predicted"/>
<keyword evidence="2" id="KW-0784">Thiamine biosynthesis</keyword>
<dbReference type="GO" id="GO:0005737">
    <property type="term" value="C:cytoplasm"/>
    <property type="evidence" value="ECO:0007669"/>
    <property type="project" value="TreeGrafter"/>
</dbReference>
<dbReference type="GO" id="GO:0004789">
    <property type="term" value="F:thiamine-phosphate diphosphorylase activity"/>
    <property type="evidence" value="ECO:0007669"/>
    <property type="project" value="TreeGrafter"/>
</dbReference>
<dbReference type="Proteomes" id="UP000287361">
    <property type="component" value="Unassembled WGS sequence"/>
</dbReference>
<organism evidence="4 5">
    <name type="scientific">Anaerotignum faecicola</name>
    <dbReference type="NCBI Taxonomy" id="2358141"/>
    <lineage>
        <taxon>Bacteria</taxon>
        <taxon>Bacillati</taxon>
        <taxon>Bacillota</taxon>
        <taxon>Clostridia</taxon>
        <taxon>Lachnospirales</taxon>
        <taxon>Anaerotignaceae</taxon>
        <taxon>Anaerotignum</taxon>
    </lineage>
</organism>
<evidence type="ECO:0000256" key="2">
    <source>
        <dbReference type="ARBA" id="ARBA00022977"/>
    </source>
</evidence>
<name>A0A401LEA0_9FIRM</name>
<evidence type="ECO:0000256" key="1">
    <source>
        <dbReference type="ARBA" id="ARBA00004948"/>
    </source>
</evidence>